<accession>A0ABP8N350</accession>
<name>A0ABP8N350_9BACT</name>
<dbReference type="Proteomes" id="UP001501410">
    <property type="component" value="Unassembled WGS sequence"/>
</dbReference>
<dbReference type="RefSeq" id="WP_344828383.1">
    <property type="nucleotide sequence ID" value="NZ_BAABEZ010000024.1"/>
</dbReference>
<evidence type="ECO:0000313" key="2">
    <source>
        <dbReference type="Proteomes" id="UP001501410"/>
    </source>
</evidence>
<sequence length="123" mass="13016">MDNTADKSKPMMVMISGPYTHGSADPAVWSRNHAYLNELALAVFRKGHVPVLGVNAFLPVIEAAGTDIYAMMPLCLHLADRCDAVLRMGGASAGADQEVAVFVAKGLPVFYSLEELPACAPGI</sequence>
<evidence type="ECO:0008006" key="3">
    <source>
        <dbReference type="Google" id="ProtNLM"/>
    </source>
</evidence>
<gene>
    <name evidence="1" type="ORF">GCM10023092_27500</name>
</gene>
<reference evidence="2" key="1">
    <citation type="journal article" date="2019" name="Int. J. Syst. Evol. Microbiol.">
        <title>The Global Catalogue of Microorganisms (GCM) 10K type strain sequencing project: providing services to taxonomists for standard genome sequencing and annotation.</title>
        <authorList>
            <consortium name="The Broad Institute Genomics Platform"/>
            <consortium name="The Broad Institute Genome Sequencing Center for Infectious Disease"/>
            <person name="Wu L."/>
            <person name="Ma J."/>
        </authorList>
    </citation>
    <scope>NUCLEOTIDE SEQUENCE [LARGE SCALE GENOMIC DNA]</scope>
    <source>
        <strain evidence="2">JCM 31921</strain>
    </source>
</reference>
<organism evidence="1 2">
    <name type="scientific">Rurimicrobium arvi</name>
    <dbReference type="NCBI Taxonomy" id="2049916"/>
    <lineage>
        <taxon>Bacteria</taxon>
        <taxon>Pseudomonadati</taxon>
        <taxon>Bacteroidota</taxon>
        <taxon>Chitinophagia</taxon>
        <taxon>Chitinophagales</taxon>
        <taxon>Chitinophagaceae</taxon>
        <taxon>Rurimicrobium</taxon>
    </lineage>
</organism>
<proteinExistence type="predicted"/>
<dbReference type="Gene3D" id="3.40.50.10400">
    <property type="entry name" value="Hypothetical protein PA1492"/>
    <property type="match status" value="1"/>
</dbReference>
<protein>
    <recommendedName>
        <fullName evidence="3">DUF4406 domain-containing protein</fullName>
    </recommendedName>
</protein>
<keyword evidence="2" id="KW-1185">Reference proteome</keyword>
<dbReference type="SUPFAM" id="SSF52309">
    <property type="entry name" value="N-(deoxy)ribosyltransferase-like"/>
    <property type="match status" value="1"/>
</dbReference>
<evidence type="ECO:0000313" key="1">
    <source>
        <dbReference type="EMBL" id="GAA4458725.1"/>
    </source>
</evidence>
<comment type="caution">
    <text evidence="1">The sequence shown here is derived from an EMBL/GenBank/DDBJ whole genome shotgun (WGS) entry which is preliminary data.</text>
</comment>
<dbReference type="EMBL" id="BAABEZ010000024">
    <property type="protein sequence ID" value="GAA4458725.1"/>
    <property type="molecule type" value="Genomic_DNA"/>
</dbReference>